<protein>
    <recommendedName>
        <fullName evidence="11">Endoplasmic reticulum transmembrane protein</fullName>
    </recommendedName>
</protein>
<evidence type="ECO:0000256" key="4">
    <source>
        <dbReference type="ARBA" id="ARBA00022692"/>
    </source>
</evidence>
<dbReference type="AlphaFoldDB" id="A0AAD5GZ21"/>
<evidence type="ECO:0000256" key="7">
    <source>
        <dbReference type="ARBA" id="ARBA00022927"/>
    </source>
</evidence>
<dbReference type="Proteomes" id="UP001206925">
    <property type="component" value="Unassembled WGS sequence"/>
</dbReference>
<comment type="caution">
    <text evidence="13">The sequence shown here is derived from an EMBL/GenBank/DDBJ whole genome shotgun (WGS) entry which is preliminary data.</text>
</comment>
<evidence type="ECO:0000256" key="8">
    <source>
        <dbReference type="ARBA" id="ARBA00022989"/>
    </source>
</evidence>
<evidence type="ECO:0000256" key="3">
    <source>
        <dbReference type="ARBA" id="ARBA00022448"/>
    </source>
</evidence>
<comment type="function">
    <text evidence="11">May play a role in anterograde transport of membrane proteins from the endoplasmic reticulum to the Golgi.</text>
</comment>
<comment type="subcellular location">
    <subcellularLocation>
        <location evidence="1 11">Endoplasmic reticulum membrane</location>
        <topology evidence="1 11">Multi-pass membrane protein</topology>
    </subcellularLocation>
</comment>
<name>A0AAD5GZ21_AMBAR</name>
<comment type="similarity">
    <text evidence="2 11">Belongs to the BCAP29/BCAP31 family.</text>
</comment>
<gene>
    <name evidence="13" type="ORF">M8C21_003605</name>
</gene>
<evidence type="ECO:0000256" key="11">
    <source>
        <dbReference type="RuleBase" id="RU367026"/>
    </source>
</evidence>
<feature type="transmembrane region" description="Helical" evidence="11">
    <location>
        <begin position="6"/>
        <end position="22"/>
    </location>
</feature>
<keyword evidence="10 11" id="KW-0472">Membrane</keyword>
<reference evidence="13" key="1">
    <citation type="submission" date="2022-06" db="EMBL/GenBank/DDBJ databases">
        <title>Uncovering the hologenomic basis of an extraordinary plant invasion.</title>
        <authorList>
            <person name="Bieker V.C."/>
            <person name="Martin M.D."/>
            <person name="Gilbert T."/>
            <person name="Hodgins K."/>
            <person name="Battlay P."/>
            <person name="Petersen B."/>
            <person name="Wilson J."/>
        </authorList>
    </citation>
    <scope>NUCLEOTIDE SEQUENCE</scope>
    <source>
        <strain evidence="13">AA19_3_7</strain>
        <tissue evidence="13">Leaf</tissue>
    </source>
</reference>
<keyword evidence="5" id="KW-0053">Apoptosis</keyword>
<dbReference type="PANTHER" id="PTHR12701">
    <property type="entry name" value="BCR-ASSOCIATED PROTEIN, BAP"/>
    <property type="match status" value="1"/>
</dbReference>
<sequence>MIYLFYSVLLIEMLTILLLLFKTPLRKLLIIGLDRAKRGRAPLVVKSVGATVFVIMMYNVYSVTEIQSRPADVINPTDQIILAYHMLEASLMGRFSLFLSLMIDRLHHYIRELRILRKTMEAAKKQNRAAEETKNKGADEVKVLNDELSKLKTQIKKLESEHESREKDIKSAEANSLALKNQSEGFLLEYDRLLAENQNLRDQLRAIDESVSFSSGKKNICNVAFVARPGSCLVSKYLGFNQVAKSGSYERPIAKLDHSGPVNAQLLKAVATGPEP</sequence>
<dbReference type="EMBL" id="JAMZMK010000012">
    <property type="protein sequence ID" value="KAI7758259.1"/>
    <property type="molecule type" value="Genomic_DNA"/>
</dbReference>
<dbReference type="GO" id="GO:0006888">
    <property type="term" value="P:endoplasmic reticulum to Golgi vesicle-mediated transport"/>
    <property type="evidence" value="ECO:0007669"/>
    <property type="project" value="UniProtKB-UniRule"/>
</dbReference>
<feature type="transmembrane region" description="Helical" evidence="11">
    <location>
        <begin position="43"/>
        <end position="61"/>
    </location>
</feature>
<dbReference type="InterPro" id="IPR008417">
    <property type="entry name" value="BAP29/BAP31"/>
</dbReference>
<dbReference type="GO" id="GO:0005789">
    <property type="term" value="C:endoplasmic reticulum membrane"/>
    <property type="evidence" value="ECO:0007669"/>
    <property type="project" value="UniProtKB-SubCell"/>
</dbReference>
<keyword evidence="11" id="KW-0931">ER-Golgi transport</keyword>
<evidence type="ECO:0000256" key="12">
    <source>
        <dbReference type="SAM" id="Coils"/>
    </source>
</evidence>
<keyword evidence="14" id="KW-1185">Reference proteome</keyword>
<evidence type="ECO:0000256" key="6">
    <source>
        <dbReference type="ARBA" id="ARBA00022824"/>
    </source>
</evidence>
<evidence type="ECO:0000256" key="5">
    <source>
        <dbReference type="ARBA" id="ARBA00022703"/>
    </source>
</evidence>
<evidence type="ECO:0000256" key="1">
    <source>
        <dbReference type="ARBA" id="ARBA00004477"/>
    </source>
</evidence>
<evidence type="ECO:0000313" key="13">
    <source>
        <dbReference type="EMBL" id="KAI7758259.1"/>
    </source>
</evidence>
<keyword evidence="3 11" id="KW-0813">Transport</keyword>
<keyword evidence="9 12" id="KW-0175">Coiled coil</keyword>
<evidence type="ECO:0000256" key="10">
    <source>
        <dbReference type="ARBA" id="ARBA00023136"/>
    </source>
</evidence>
<feature type="coiled-coil region" evidence="12">
    <location>
        <begin position="106"/>
        <end position="210"/>
    </location>
</feature>
<evidence type="ECO:0000313" key="14">
    <source>
        <dbReference type="Proteomes" id="UP001206925"/>
    </source>
</evidence>
<feature type="transmembrane region" description="Helical" evidence="11">
    <location>
        <begin position="81"/>
        <end position="103"/>
    </location>
</feature>
<keyword evidence="8 11" id="KW-1133">Transmembrane helix</keyword>
<dbReference type="FunFam" id="1.20.5.110:FF:000011">
    <property type="entry name" value="B-cell receptor-associated protein 29"/>
    <property type="match status" value="1"/>
</dbReference>
<dbReference type="PANTHER" id="PTHR12701:SF56">
    <property type="entry name" value="ENDOPLASMIC RETICULUM TRANSMEMBRANE PROTEIN"/>
    <property type="match status" value="1"/>
</dbReference>
<accession>A0AAD5GZ21</accession>
<evidence type="ECO:0000256" key="2">
    <source>
        <dbReference type="ARBA" id="ARBA00007956"/>
    </source>
</evidence>
<proteinExistence type="inferred from homology"/>
<dbReference type="GO" id="GO:0006886">
    <property type="term" value="P:intracellular protein transport"/>
    <property type="evidence" value="ECO:0007669"/>
    <property type="project" value="UniProtKB-UniRule"/>
</dbReference>
<keyword evidence="7 11" id="KW-0653">Protein transport</keyword>
<evidence type="ECO:0000256" key="9">
    <source>
        <dbReference type="ARBA" id="ARBA00023054"/>
    </source>
</evidence>
<keyword evidence="4 11" id="KW-0812">Transmembrane</keyword>
<dbReference type="GO" id="GO:0070973">
    <property type="term" value="P:protein localization to endoplasmic reticulum exit site"/>
    <property type="evidence" value="ECO:0007669"/>
    <property type="project" value="UniProtKB-UniRule"/>
</dbReference>
<organism evidence="13 14">
    <name type="scientific">Ambrosia artemisiifolia</name>
    <name type="common">Common ragweed</name>
    <dbReference type="NCBI Taxonomy" id="4212"/>
    <lineage>
        <taxon>Eukaryota</taxon>
        <taxon>Viridiplantae</taxon>
        <taxon>Streptophyta</taxon>
        <taxon>Embryophyta</taxon>
        <taxon>Tracheophyta</taxon>
        <taxon>Spermatophyta</taxon>
        <taxon>Magnoliopsida</taxon>
        <taxon>eudicotyledons</taxon>
        <taxon>Gunneridae</taxon>
        <taxon>Pentapetalae</taxon>
        <taxon>asterids</taxon>
        <taxon>campanulids</taxon>
        <taxon>Asterales</taxon>
        <taxon>Asteraceae</taxon>
        <taxon>Asteroideae</taxon>
        <taxon>Heliantheae alliance</taxon>
        <taxon>Heliantheae</taxon>
        <taxon>Ambrosia</taxon>
    </lineage>
</organism>
<keyword evidence="6 11" id="KW-0256">Endoplasmic reticulum</keyword>
<dbReference type="Gene3D" id="1.20.5.110">
    <property type="match status" value="1"/>
</dbReference>